<reference evidence="3" key="1">
    <citation type="submission" date="2022-11" db="UniProtKB">
        <authorList>
            <consortium name="WormBaseParasite"/>
        </authorList>
    </citation>
    <scope>IDENTIFICATION</scope>
</reference>
<organism evidence="2 3">
    <name type="scientific">Panagrolaimus superbus</name>
    <dbReference type="NCBI Taxonomy" id="310955"/>
    <lineage>
        <taxon>Eukaryota</taxon>
        <taxon>Metazoa</taxon>
        <taxon>Ecdysozoa</taxon>
        <taxon>Nematoda</taxon>
        <taxon>Chromadorea</taxon>
        <taxon>Rhabditida</taxon>
        <taxon>Tylenchina</taxon>
        <taxon>Panagrolaimomorpha</taxon>
        <taxon>Panagrolaimoidea</taxon>
        <taxon>Panagrolaimidae</taxon>
        <taxon>Panagrolaimus</taxon>
    </lineage>
</organism>
<proteinExistence type="predicted"/>
<feature type="signal peptide" evidence="1">
    <location>
        <begin position="1"/>
        <end position="23"/>
    </location>
</feature>
<name>A0A914ZA64_9BILA</name>
<evidence type="ECO:0000256" key="1">
    <source>
        <dbReference type="SAM" id="SignalP"/>
    </source>
</evidence>
<keyword evidence="2" id="KW-1185">Reference proteome</keyword>
<evidence type="ECO:0000313" key="2">
    <source>
        <dbReference type="Proteomes" id="UP000887577"/>
    </source>
</evidence>
<keyword evidence="1" id="KW-0732">Signal</keyword>
<sequence>MMKLVYVGLIVLFVVVMLSTSDALHCNLECPFGSECLNFKCVPSPGRFKRGKNQWDQIPCQTDKDCPGSFCVGGFCYTGGK</sequence>
<accession>A0A914ZA64</accession>
<protein>
    <submittedName>
        <fullName evidence="3">Uncharacterized protein</fullName>
    </submittedName>
</protein>
<dbReference type="WBParaSite" id="PSU_v2.g8815.t1">
    <property type="protein sequence ID" value="PSU_v2.g8815.t1"/>
    <property type="gene ID" value="PSU_v2.g8815"/>
</dbReference>
<dbReference type="Proteomes" id="UP000887577">
    <property type="component" value="Unplaced"/>
</dbReference>
<dbReference type="AlphaFoldDB" id="A0A914ZA64"/>
<evidence type="ECO:0000313" key="3">
    <source>
        <dbReference type="WBParaSite" id="PSU_v2.g8815.t1"/>
    </source>
</evidence>
<feature type="chain" id="PRO_5038124549" evidence="1">
    <location>
        <begin position="24"/>
        <end position="81"/>
    </location>
</feature>